<dbReference type="VEuPathDB" id="AmoebaDB:DICPUDRAFT_26840"/>
<evidence type="ECO:0000259" key="5">
    <source>
        <dbReference type="Pfam" id="PF25171"/>
    </source>
</evidence>
<dbReference type="FunFam" id="2.130.10.10:FF:001615">
    <property type="entry name" value="Protein CBG22378"/>
    <property type="match status" value="1"/>
</dbReference>
<name>F0Z9B2_DICPU</name>
<dbReference type="SUPFAM" id="SSF50998">
    <property type="entry name" value="Quinoprotein alcohol dehydrogenase-like"/>
    <property type="match status" value="1"/>
</dbReference>
<protein>
    <submittedName>
        <fullName evidence="6">Uncharacterized protein</fullName>
    </submittedName>
</protein>
<dbReference type="InterPro" id="IPR007319">
    <property type="entry name" value="WDR36/Utp21_C"/>
</dbReference>
<feature type="domain" description="WDR36/Utp21 N-terminal" evidence="5">
    <location>
        <begin position="37"/>
        <end position="305"/>
    </location>
</feature>
<dbReference type="InterPro" id="IPR011047">
    <property type="entry name" value="Quinoprotein_ADH-like_sf"/>
</dbReference>
<dbReference type="GeneID" id="10509934"/>
<evidence type="ECO:0000256" key="2">
    <source>
        <dbReference type="ARBA" id="ARBA00022737"/>
    </source>
</evidence>
<gene>
    <name evidence="6" type="ORF">DICPUDRAFT_26840</name>
</gene>
<keyword evidence="2" id="KW-0677">Repeat</keyword>
<accession>F0Z9B2</accession>
<proteinExistence type="predicted"/>
<dbReference type="KEGG" id="dpp:DICPUDRAFT_26840"/>
<evidence type="ECO:0000313" key="7">
    <source>
        <dbReference type="Proteomes" id="UP000001064"/>
    </source>
</evidence>
<dbReference type="Gene3D" id="2.130.10.10">
    <property type="entry name" value="YVTN repeat-like/Quinoprotein amine dehydrogenase"/>
    <property type="match status" value="2"/>
</dbReference>
<dbReference type="InterPro" id="IPR015943">
    <property type="entry name" value="WD40/YVTN_repeat-like_dom_sf"/>
</dbReference>
<evidence type="ECO:0000256" key="1">
    <source>
        <dbReference type="ARBA" id="ARBA00022574"/>
    </source>
</evidence>
<dbReference type="Pfam" id="PF04192">
    <property type="entry name" value="Utp21"/>
    <property type="match status" value="1"/>
</dbReference>
<dbReference type="STRING" id="5786.F0Z9B2"/>
<dbReference type="AlphaFoldDB" id="F0Z9B2"/>
<dbReference type="PROSITE" id="PS50082">
    <property type="entry name" value="WD_REPEATS_2"/>
    <property type="match status" value="2"/>
</dbReference>
<sequence length="863" mass="98956">MEKIESGSQIFYPYKSIGYVSSGVPFQLRAENLHYSIMLAIGNSFQLLNSIKLHPRLISNSQEGKIRSMGFYKKEYCLTNNKKEINLWKGPNLEFKFKGHSSTVTKIMVLDNILFSLTKNNEFFMWDINSRLIFEEQLPQFDASTHRITSFIHPTGYFNKILIGFESGELQLWNIKTKKKIYTFKAFGIQESITTIEQSPVLDVVAIGFNDGTIIIHNIKLDKSLVKYQQKGRVNSISFRTDGLKQHIASSGPAGDILVWDLEKNKQFHHMVLAHGSECSKVQFLREEPILVSTGFDNSIKMWNFNGVDGLPVLLRERAGHLDPPKATEFFGDDENSIVSMSNQSIRYISLAASTINHEMSKKKMKNEMKSFKGFSSNFRRNRSWETAVSIHNDSKIAFSWDCSELSVKKQFNIKSPISFTKISSCGNFAFFGTVFGNIYKFNIQSGIKRAKAISPQKTAITSILVEPTNQYIITSGLDSCINYWDFKTLSLLHTIDINDIRIRITKMNLHQDSGIFSVCSDDRYVRLFDIETRNMVRKFKINGKIIDAIFNHDGRWVIVCTDNDSLIRIFDIPSGKMIDWFKMPKPITSISFSPKGEYLITTHTGQLPIYLWSNQFHFGSVFLKEPPTQPRIINLPSQVVEITQNISDDSDSNEEDGKSKIKQIDSLITLSQDIAKSKWQTLLNLDIIKERNRPIQQKAKPELAPFFLSTIEGLEPKFVKADIVNPLTPQVKENGTRTKFNLSLEQGYKNQDYSSSLSILKSLAPSGIDFEIRTLTSTDDYADIHYMFDFIVYQLLSNNDYDFIQSILSVTLKVHGYLLYTPDFKRDLRQLLLAFNTPWSKIQELFHSNICMLRYFTNTLNN</sequence>
<feature type="repeat" description="WD" evidence="3">
    <location>
        <begin position="454"/>
        <end position="495"/>
    </location>
</feature>
<keyword evidence="7" id="KW-1185">Reference proteome</keyword>
<organism evidence="6 7">
    <name type="scientific">Dictyostelium purpureum</name>
    <name type="common">Slime mold</name>
    <dbReference type="NCBI Taxonomy" id="5786"/>
    <lineage>
        <taxon>Eukaryota</taxon>
        <taxon>Amoebozoa</taxon>
        <taxon>Evosea</taxon>
        <taxon>Eumycetozoa</taxon>
        <taxon>Dictyostelia</taxon>
        <taxon>Dictyosteliales</taxon>
        <taxon>Dictyosteliaceae</taxon>
        <taxon>Dictyostelium</taxon>
    </lineage>
</organism>
<dbReference type="EMBL" id="GL870957">
    <property type="protein sequence ID" value="EGC39440.1"/>
    <property type="molecule type" value="Genomic_DNA"/>
</dbReference>
<dbReference type="PANTHER" id="PTHR22840">
    <property type="entry name" value="WD REPEAT-CONTAINING PROTEIN 36"/>
    <property type="match status" value="1"/>
</dbReference>
<dbReference type="OrthoDB" id="10250769at2759"/>
<dbReference type="InterPro" id="IPR059157">
    <property type="entry name" value="WDR36-Utp21_N"/>
</dbReference>
<feature type="domain" description="WDR36/Utp21 C-terminal" evidence="4">
    <location>
        <begin position="664"/>
        <end position="857"/>
    </location>
</feature>
<dbReference type="SMART" id="SM00320">
    <property type="entry name" value="WD40"/>
    <property type="match status" value="9"/>
</dbReference>
<dbReference type="PROSITE" id="PS00678">
    <property type="entry name" value="WD_REPEATS_1"/>
    <property type="match status" value="1"/>
</dbReference>
<dbReference type="eggNOG" id="KOG1539">
    <property type="taxonomic scope" value="Eukaryota"/>
</dbReference>
<dbReference type="PANTHER" id="PTHR22840:SF12">
    <property type="entry name" value="WD REPEAT-CONTAINING PROTEIN 36"/>
    <property type="match status" value="1"/>
</dbReference>
<dbReference type="RefSeq" id="XP_003283998.1">
    <property type="nucleotide sequence ID" value="XM_003283950.1"/>
</dbReference>
<dbReference type="InterPro" id="IPR019775">
    <property type="entry name" value="WD40_repeat_CS"/>
</dbReference>
<keyword evidence="1 3" id="KW-0853">WD repeat</keyword>
<evidence type="ECO:0000313" key="6">
    <source>
        <dbReference type="EMBL" id="EGC39440.1"/>
    </source>
</evidence>
<evidence type="ECO:0000256" key="3">
    <source>
        <dbReference type="PROSITE-ProRule" id="PRU00221"/>
    </source>
</evidence>
<dbReference type="GO" id="GO:0034388">
    <property type="term" value="C:Pwp2p-containing subcomplex of 90S preribosome"/>
    <property type="evidence" value="ECO:0000318"/>
    <property type="project" value="GO_Central"/>
</dbReference>
<dbReference type="Pfam" id="PF25168">
    <property type="entry name" value="Beta-prop_WDR36-Utp21_2nd"/>
    <property type="match status" value="1"/>
</dbReference>
<evidence type="ECO:0000259" key="4">
    <source>
        <dbReference type="Pfam" id="PF04192"/>
    </source>
</evidence>
<dbReference type="Pfam" id="PF25171">
    <property type="entry name" value="Beta-prop_WDR36-Utp21_1st"/>
    <property type="match status" value="1"/>
</dbReference>
<reference evidence="7" key="1">
    <citation type="journal article" date="2011" name="Genome Biol.">
        <title>Comparative genomics of the social amoebae Dictyostelium discoideum and Dictyostelium purpureum.</title>
        <authorList>
            <consortium name="US DOE Joint Genome Institute (JGI-PGF)"/>
            <person name="Sucgang R."/>
            <person name="Kuo A."/>
            <person name="Tian X."/>
            <person name="Salerno W."/>
            <person name="Parikh A."/>
            <person name="Feasley C.L."/>
            <person name="Dalin E."/>
            <person name="Tu H."/>
            <person name="Huang E."/>
            <person name="Barry K."/>
            <person name="Lindquist E."/>
            <person name="Shapiro H."/>
            <person name="Bruce D."/>
            <person name="Schmutz J."/>
            <person name="Salamov A."/>
            <person name="Fey P."/>
            <person name="Gaudet P."/>
            <person name="Anjard C."/>
            <person name="Babu M.M."/>
            <person name="Basu S."/>
            <person name="Bushmanova Y."/>
            <person name="van der Wel H."/>
            <person name="Katoh-Kurasawa M."/>
            <person name="Dinh C."/>
            <person name="Coutinho P.M."/>
            <person name="Saito T."/>
            <person name="Elias M."/>
            <person name="Schaap P."/>
            <person name="Kay R.R."/>
            <person name="Henrissat B."/>
            <person name="Eichinger L."/>
            <person name="Rivero F."/>
            <person name="Putnam N.H."/>
            <person name="West C.M."/>
            <person name="Loomis W.F."/>
            <person name="Chisholm R.L."/>
            <person name="Shaulsky G."/>
            <person name="Strassmann J.E."/>
            <person name="Queller D.C."/>
            <person name="Kuspa A."/>
            <person name="Grigoriev I.V."/>
        </authorList>
    </citation>
    <scope>NUCLEOTIDE SEQUENCE [LARGE SCALE GENOMIC DNA]</scope>
    <source>
        <strain evidence="7">QSDP1</strain>
    </source>
</reference>
<dbReference type="OMA" id="CIYAWRA"/>
<dbReference type="GO" id="GO:0006364">
    <property type="term" value="P:rRNA processing"/>
    <property type="evidence" value="ECO:0000318"/>
    <property type="project" value="GO_Central"/>
</dbReference>
<dbReference type="InterPro" id="IPR001680">
    <property type="entry name" value="WD40_rpt"/>
</dbReference>
<dbReference type="InParanoid" id="F0Z9B2"/>
<dbReference type="Proteomes" id="UP000001064">
    <property type="component" value="Unassembled WGS sequence"/>
</dbReference>
<feature type="repeat" description="WD" evidence="3">
    <location>
        <begin position="272"/>
        <end position="306"/>
    </location>
</feature>
<dbReference type="FunCoup" id="F0Z9B2">
    <property type="interactions" value="847"/>
</dbReference>
<dbReference type="GO" id="GO:0032040">
    <property type="term" value="C:small-subunit processome"/>
    <property type="evidence" value="ECO:0000318"/>
    <property type="project" value="GO_Central"/>
</dbReference>